<keyword evidence="3" id="KW-1185">Reference proteome</keyword>
<keyword evidence="1" id="KW-0472">Membrane</keyword>
<evidence type="ECO:0000256" key="1">
    <source>
        <dbReference type="SAM" id="Phobius"/>
    </source>
</evidence>
<gene>
    <name evidence="2" type="ORF">OJ996_10485</name>
</gene>
<keyword evidence="1" id="KW-1133">Transmembrane helix</keyword>
<comment type="caution">
    <text evidence="2">The sequence shown here is derived from an EMBL/GenBank/DDBJ whole genome shotgun (WGS) entry which is preliminary data.</text>
</comment>
<reference evidence="2" key="1">
    <citation type="submission" date="2022-10" db="EMBL/GenBank/DDBJ databases">
        <title>Luteolibacter sp. GHJ8, whole genome shotgun sequencing project.</title>
        <authorList>
            <person name="Zhao G."/>
            <person name="Shen L."/>
        </authorList>
    </citation>
    <scope>NUCLEOTIDE SEQUENCE</scope>
    <source>
        <strain evidence="2">GHJ8</strain>
    </source>
</reference>
<evidence type="ECO:0000313" key="3">
    <source>
        <dbReference type="Proteomes" id="UP001165653"/>
    </source>
</evidence>
<feature type="transmembrane region" description="Helical" evidence="1">
    <location>
        <begin position="45"/>
        <end position="63"/>
    </location>
</feature>
<protein>
    <submittedName>
        <fullName evidence="2">Uncharacterized protein</fullName>
    </submittedName>
</protein>
<feature type="transmembrane region" description="Helical" evidence="1">
    <location>
        <begin position="88"/>
        <end position="110"/>
    </location>
</feature>
<dbReference type="EMBL" id="JAPDDR010000005">
    <property type="protein sequence ID" value="MCW1914004.1"/>
    <property type="molecule type" value="Genomic_DNA"/>
</dbReference>
<accession>A0ABT3G388</accession>
<organism evidence="2 3">
    <name type="scientific">Luteolibacter rhizosphaerae</name>
    <dbReference type="NCBI Taxonomy" id="2989719"/>
    <lineage>
        <taxon>Bacteria</taxon>
        <taxon>Pseudomonadati</taxon>
        <taxon>Verrucomicrobiota</taxon>
        <taxon>Verrucomicrobiia</taxon>
        <taxon>Verrucomicrobiales</taxon>
        <taxon>Verrucomicrobiaceae</taxon>
        <taxon>Luteolibacter</taxon>
    </lineage>
</organism>
<dbReference type="Proteomes" id="UP001165653">
    <property type="component" value="Unassembled WGS sequence"/>
</dbReference>
<evidence type="ECO:0000313" key="2">
    <source>
        <dbReference type="EMBL" id="MCW1914004.1"/>
    </source>
</evidence>
<sequence length="113" mass="12767">MNAEPPASDDALLGQRIMVWMLPSGIPLLLITCLNQPYLRSYVPAFPIVEVAAMIFVVGLGYYEGRLLAHQRRIPADRAKRSVMRSMILYIVLQILIVPVVWFLIAWGVLQSM</sequence>
<dbReference type="RefSeq" id="WP_264513509.1">
    <property type="nucleotide sequence ID" value="NZ_JAPDDR010000005.1"/>
</dbReference>
<keyword evidence="1" id="KW-0812">Transmembrane</keyword>
<name>A0ABT3G388_9BACT</name>
<proteinExistence type="predicted"/>
<feature type="transmembrane region" description="Helical" evidence="1">
    <location>
        <begin position="17"/>
        <end position="39"/>
    </location>
</feature>